<reference evidence="2" key="1">
    <citation type="journal article" date="2019" name="Int. J. Syst. Evol. Microbiol.">
        <title>The Global Catalogue of Microorganisms (GCM) 10K type strain sequencing project: providing services to taxonomists for standard genome sequencing and annotation.</title>
        <authorList>
            <consortium name="The Broad Institute Genomics Platform"/>
            <consortium name="The Broad Institute Genome Sequencing Center for Infectious Disease"/>
            <person name="Wu L."/>
            <person name="Ma J."/>
        </authorList>
    </citation>
    <scope>NUCLEOTIDE SEQUENCE [LARGE SCALE GENOMIC DNA]</scope>
    <source>
        <strain evidence="2">CGMCC 1.16306</strain>
    </source>
</reference>
<dbReference type="RefSeq" id="WP_380216604.1">
    <property type="nucleotide sequence ID" value="NZ_JBHTBN010000001.1"/>
</dbReference>
<organism evidence="1 2">
    <name type="scientific">Jejudonia soesokkakensis</name>
    <dbReference type="NCBI Taxonomy" id="1323432"/>
    <lineage>
        <taxon>Bacteria</taxon>
        <taxon>Pseudomonadati</taxon>
        <taxon>Bacteroidota</taxon>
        <taxon>Flavobacteriia</taxon>
        <taxon>Flavobacteriales</taxon>
        <taxon>Flavobacteriaceae</taxon>
        <taxon>Jejudonia</taxon>
    </lineage>
</organism>
<dbReference type="EMBL" id="JBHTBN010000001">
    <property type="protein sequence ID" value="MFC7356760.1"/>
    <property type="molecule type" value="Genomic_DNA"/>
</dbReference>
<dbReference type="Gene3D" id="2.40.160.20">
    <property type="match status" value="1"/>
</dbReference>
<comment type="caution">
    <text evidence="1">The sequence shown here is derived from an EMBL/GenBank/DDBJ whole genome shotgun (WGS) entry which is preliminary data.</text>
</comment>
<evidence type="ECO:0000313" key="2">
    <source>
        <dbReference type="Proteomes" id="UP001596415"/>
    </source>
</evidence>
<name>A0ABW2MT77_9FLAO</name>
<dbReference type="Proteomes" id="UP001596415">
    <property type="component" value="Unassembled WGS sequence"/>
</dbReference>
<keyword evidence="1" id="KW-0378">Hydrolase</keyword>
<sequence>MMKQFLFLIFLGTFGISMFGQQKEVKPFSLEANYFTGSILEHNPDIAHLITELPRGFILAYNRKTYGFNEWEARYRYPDWGFTFAYQDMVNPILGENYSLYGHFTWYYFQRHFSITVGQGIAYTTNPYDPETNFKNNAYGSDLLSSTYLRFNLVKENLFKGFGVNLGAGVIHYSNANFKAPNNSTNTFFFNVGTSYQFDAENFPTRISTGGWRSSNYAEPYKINVAFMSGVNEADVNGLGQYPFYTLSVFADKRINYKSTFQFGVDVYFSQFLIELIKFRRKAFPEDGLKKDIDYRRVGVFIGHELRFNRVAFVSQVGYYTYWPYEFENRIYNRLGLKRYFFDDRFFASVTVKAHYAKAEAVEFGIGYRFKVIE</sequence>
<dbReference type="GO" id="GO:0016787">
    <property type="term" value="F:hydrolase activity"/>
    <property type="evidence" value="ECO:0007669"/>
    <property type="project" value="UniProtKB-KW"/>
</dbReference>
<dbReference type="Pfam" id="PF09411">
    <property type="entry name" value="PagL"/>
    <property type="match status" value="1"/>
</dbReference>
<accession>A0ABW2MT77</accession>
<dbReference type="InterPro" id="IPR018550">
    <property type="entry name" value="Lipid-A_deacylase-rel"/>
</dbReference>
<protein>
    <submittedName>
        <fullName evidence="1">Acyloxyacyl hydrolase</fullName>
    </submittedName>
</protein>
<proteinExistence type="predicted"/>
<gene>
    <name evidence="1" type="ORF">ACFQO1_03600</name>
</gene>
<evidence type="ECO:0000313" key="1">
    <source>
        <dbReference type="EMBL" id="MFC7356760.1"/>
    </source>
</evidence>
<keyword evidence="2" id="KW-1185">Reference proteome</keyword>